<organism evidence="1 2">
    <name type="scientific">Tetraparma gracilis</name>
    <dbReference type="NCBI Taxonomy" id="2962635"/>
    <lineage>
        <taxon>Eukaryota</taxon>
        <taxon>Sar</taxon>
        <taxon>Stramenopiles</taxon>
        <taxon>Ochrophyta</taxon>
        <taxon>Bolidophyceae</taxon>
        <taxon>Parmales</taxon>
        <taxon>Triparmaceae</taxon>
        <taxon>Tetraparma</taxon>
    </lineage>
</organism>
<dbReference type="Gene3D" id="3.40.50.150">
    <property type="entry name" value="Vaccinia Virus protein VP39"/>
    <property type="match status" value="1"/>
</dbReference>
<dbReference type="EMBL" id="BRYB01003269">
    <property type="protein sequence ID" value="GMI33829.1"/>
    <property type="molecule type" value="Genomic_DNA"/>
</dbReference>
<reference evidence="1 2" key="1">
    <citation type="journal article" date="2023" name="Commun. Biol.">
        <title>Genome analysis of Parmales, the sister group of diatoms, reveals the evolutionary specialization of diatoms from phago-mixotrophs to photoautotrophs.</title>
        <authorList>
            <person name="Ban H."/>
            <person name="Sato S."/>
            <person name="Yoshikawa S."/>
            <person name="Yamada K."/>
            <person name="Nakamura Y."/>
            <person name="Ichinomiya M."/>
            <person name="Sato N."/>
            <person name="Blanc-Mathieu R."/>
            <person name="Endo H."/>
            <person name="Kuwata A."/>
            <person name="Ogata H."/>
        </authorList>
    </citation>
    <scope>NUCLEOTIDE SEQUENCE [LARGE SCALE GENOMIC DNA]</scope>
</reference>
<comment type="caution">
    <text evidence="1">The sequence shown here is derived from an EMBL/GenBank/DDBJ whole genome shotgun (WGS) entry which is preliminary data.</text>
</comment>
<keyword evidence="2" id="KW-1185">Reference proteome</keyword>
<name>A0ABQ6MUT6_9STRA</name>
<protein>
    <submittedName>
        <fullName evidence="1">Uncharacterized protein</fullName>
    </submittedName>
</protein>
<dbReference type="InterPro" id="IPR029063">
    <property type="entry name" value="SAM-dependent_MTases_sf"/>
</dbReference>
<dbReference type="InterPro" id="IPR019410">
    <property type="entry name" value="Methyltransf_16"/>
</dbReference>
<accession>A0ABQ6MUT6</accession>
<gene>
    <name evidence="1" type="ORF">TeGR_g5944</name>
</gene>
<dbReference type="PANTHER" id="PTHR14614:SF132">
    <property type="entry name" value="PROTEIN-LYSINE METHYLTRANSFERASE C42C1.13"/>
    <property type="match status" value="1"/>
</dbReference>
<dbReference type="SUPFAM" id="SSF53335">
    <property type="entry name" value="S-adenosyl-L-methionine-dependent methyltransferases"/>
    <property type="match status" value="1"/>
</dbReference>
<sequence>MSALAPGDLQAISPITLTEDWDCGIGGGIWSNGLVLASYFTENKALMQERLKGTRCLELGSGNGWLAAVLASVVVDCEVVVTDTKEHLPLMEKTVVTNLDKIPGDKNRVSCAELLWGEQTLPGKFDFIFGTDVAYRDYLHVPLIDCLKTHLSKEGSAMIGVCMHDTTTHFFDRLKEQGLVYERVRDELMPERYRGQLFAMIIIDDGAAGSVGRPALATALVDYRLLPNAGYKGLSSYPAWVNRLAKSGGGVKFGEDYDNKYCDPVREAFEATGAGGRKGKKELTEKQRAALAKLKGGK</sequence>
<evidence type="ECO:0000313" key="1">
    <source>
        <dbReference type="EMBL" id="GMI33829.1"/>
    </source>
</evidence>
<dbReference type="PANTHER" id="PTHR14614">
    <property type="entry name" value="HEPATOCELLULAR CARCINOMA-ASSOCIATED ANTIGEN"/>
    <property type="match status" value="1"/>
</dbReference>
<dbReference type="Pfam" id="PF10294">
    <property type="entry name" value="Methyltransf_16"/>
    <property type="match status" value="1"/>
</dbReference>
<proteinExistence type="predicted"/>
<dbReference type="Proteomes" id="UP001165060">
    <property type="component" value="Unassembled WGS sequence"/>
</dbReference>
<evidence type="ECO:0000313" key="2">
    <source>
        <dbReference type="Proteomes" id="UP001165060"/>
    </source>
</evidence>